<keyword evidence="3" id="KW-1185">Reference proteome</keyword>
<feature type="compositionally biased region" description="Basic and acidic residues" evidence="1">
    <location>
        <begin position="192"/>
        <end position="201"/>
    </location>
</feature>
<evidence type="ECO:0008006" key="4">
    <source>
        <dbReference type="Google" id="ProtNLM"/>
    </source>
</evidence>
<dbReference type="HOGENOM" id="CLU_067862_1_0_1"/>
<gene>
    <name evidence="2" type="ORF">SAPIO_CDS6001</name>
</gene>
<dbReference type="Proteomes" id="UP000028545">
    <property type="component" value="Unassembled WGS sequence"/>
</dbReference>
<evidence type="ECO:0000256" key="1">
    <source>
        <dbReference type="SAM" id="MobiDB-lite"/>
    </source>
</evidence>
<organism evidence="2 3">
    <name type="scientific">Pseudallescheria apiosperma</name>
    <name type="common">Scedosporium apiospermum</name>
    <dbReference type="NCBI Taxonomy" id="563466"/>
    <lineage>
        <taxon>Eukaryota</taxon>
        <taxon>Fungi</taxon>
        <taxon>Dikarya</taxon>
        <taxon>Ascomycota</taxon>
        <taxon>Pezizomycotina</taxon>
        <taxon>Sordariomycetes</taxon>
        <taxon>Hypocreomycetidae</taxon>
        <taxon>Microascales</taxon>
        <taxon>Microascaceae</taxon>
        <taxon>Scedosporium</taxon>
    </lineage>
</organism>
<dbReference type="OMA" id="CNFCGIR"/>
<feature type="compositionally biased region" description="Basic and acidic residues" evidence="1">
    <location>
        <begin position="253"/>
        <end position="264"/>
    </location>
</feature>
<dbReference type="Pfam" id="PF13430">
    <property type="entry name" value="DUF4112"/>
    <property type="match status" value="1"/>
</dbReference>
<dbReference type="PANTHER" id="PTHR35519">
    <property type="entry name" value="MEMBRANE PROTEINS"/>
    <property type="match status" value="1"/>
</dbReference>
<dbReference type="RefSeq" id="XP_016642523.1">
    <property type="nucleotide sequence ID" value="XM_016788207.1"/>
</dbReference>
<sequence length="277" mass="30659">MTSMIATFIGKRILAESVQNQFGTEDPYFETVPATRLDGTPNGKFKKRRKALPPGISKHDGKVLTKVKRRAYRLDMSLFNCCGIRFGWGSAIGLIPGIGDVLDALLALMVLRTCTSVEGGLPTSLKTKMMLNIIFDFAIGIVPFIGDIVDAAFKANTRNAALLEAHLREKGKKELRKSGLPIPEVDPSLPEEFDRAQREPSPEYTASQPRPQERMTTGTRQNGRSQRTPTAPAPARVRNEDSRGRGFFGGRSRPTDVEMGEVDRNLTASSRTKKQRR</sequence>
<dbReference type="InterPro" id="IPR025187">
    <property type="entry name" value="DUF4112"/>
</dbReference>
<accession>A0A084G5W2</accession>
<comment type="caution">
    <text evidence="2">The sequence shown here is derived from an EMBL/GenBank/DDBJ whole genome shotgun (WGS) entry which is preliminary data.</text>
</comment>
<dbReference type="VEuPathDB" id="FungiDB:SAPIO_CDS6001"/>
<dbReference type="AlphaFoldDB" id="A0A084G5W2"/>
<name>A0A084G5W2_PSEDA</name>
<feature type="region of interest" description="Disordered" evidence="1">
    <location>
        <begin position="173"/>
        <end position="277"/>
    </location>
</feature>
<dbReference type="KEGG" id="sapo:SAPIO_CDS6001"/>
<reference evidence="2 3" key="1">
    <citation type="journal article" date="2014" name="Genome Announc.">
        <title>Draft genome sequence of the pathogenic fungus Scedosporium apiospermum.</title>
        <authorList>
            <person name="Vandeputte P."/>
            <person name="Ghamrawi S."/>
            <person name="Rechenmann M."/>
            <person name="Iltis A."/>
            <person name="Giraud S."/>
            <person name="Fleury M."/>
            <person name="Thornton C."/>
            <person name="Delhaes L."/>
            <person name="Meyer W."/>
            <person name="Papon N."/>
            <person name="Bouchara J.P."/>
        </authorList>
    </citation>
    <scope>NUCLEOTIDE SEQUENCE [LARGE SCALE GENOMIC DNA]</scope>
    <source>
        <strain evidence="2 3">IHEM 14462</strain>
    </source>
</reference>
<dbReference type="PANTHER" id="PTHR35519:SF2">
    <property type="entry name" value="PH DOMAIN PROTEIN"/>
    <property type="match status" value="1"/>
</dbReference>
<dbReference type="OrthoDB" id="2103474at2759"/>
<dbReference type="GeneID" id="27725073"/>
<protein>
    <recommendedName>
        <fullName evidence="4">PH domain-containing protein</fullName>
    </recommendedName>
</protein>
<evidence type="ECO:0000313" key="3">
    <source>
        <dbReference type="Proteomes" id="UP000028545"/>
    </source>
</evidence>
<feature type="compositionally biased region" description="Polar residues" evidence="1">
    <location>
        <begin position="204"/>
        <end position="229"/>
    </location>
</feature>
<proteinExistence type="predicted"/>
<evidence type="ECO:0000313" key="2">
    <source>
        <dbReference type="EMBL" id="KEZ42724.1"/>
    </source>
</evidence>
<dbReference type="EMBL" id="JOWA01000099">
    <property type="protein sequence ID" value="KEZ42724.1"/>
    <property type="molecule type" value="Genomic_DNA"/>
</dbReference>